<dbReference type="GO" id="GO:0035269">
    <property type="term" value="P:protein O-linked glycosylation via mannose"/>
    <property type="evidence" value="ECO:0007669"/>
    <property type="project" value="TreeGrafter"/>
</dbReference>
<dbReference type="Pfam" id="PF13432">
    <property type="entry name" value="TPR_16"/>
    <property type="match status" value="1"/>
</dbReference>
<proteinExistence type="predicted"/>
<keyword evidence="4" id="KW-0472">Membrane</keyword>
<keyword evidence="4" id="KW-1133">Transmembrane helix</keyword>
<feature type="transmembrane region" description="Helical" evidence="4">
    <location>
        <begin position="298"/>
        <end position="317"/>
    </location>
</feature>
<feature type="transmembrane region" description="Helical" evidence="4">
    <location>
        <begin position="381"/>
        <end position="399"/>
    </location>
</feature>
<dbReference type="InterPro" id="IPR052346">
    <property type="entry name" value="O-mannosyl-transferase_TMTC"/>
</dbReference>
<dbReference type="GO" id="GO:0000030">
    <property type="term" value="F:mannosyltransferase activity"/>
    <property type="evidence" value="ECO:0007669"/>
    <property type="project" value="TreeGrafter"/>
</dbReference>
<dbReference type="RefSeq" id="WP_002651219.1">
    <property type="nucleotide sequence ID" value="NZ_CH672376.1"/>
</dbReference>
<comment type="caution">
    <text evidence="5">The sequence shown here is derived from an EMBL/GenBank/DDBJ whole genome shotgun (WGS) entry which is preliminary data.</text>
</comment>
<feature type="transmembrane region" description="Helical" evidence="4">
    <location>
        <begin position="119"/>
        <end position="139"/>
    </location>
</feature>
<keyword evidence="2 3" id="KW-0802">TPR repeat</keyword>
<dbReference type="eggNOG" id="COG0457">
    <property type="taxonomic scope" value="Bacteria"/>
</dbReference>
<feature type="transmembrane region" description="Helical" evidence="4">
    <location>
        <begin position="257"/>
        <end position="278"/>
    </location>
</feature>
<feature type="transmembrane region" description="Helical" evidence="4">
    <location>
        <begin position="324"/>
        <end position="343"/>
    </location>
</feature>
<feature type="transmembrane region" description="Helical" evidence="4">
    <location>
        <begin position="12"/>
        <end position="31"/>
    </location>
</feature>
<dbReference type="AlphaFoldDB" id="A3ZN99"/>
<evidence type="ECO:0000256" key="1">
    <source>
        <dbReference type="ARBA" id="ARBA00022737"/>
    </source>
</evidence>
<keyword evidence="1" id="KW-0677">Repeat</keyword>
<evidence type="ECO:0000256" key="3">
    <source>
        <dbReference type="PROSITE-ProRule" id="PRU00339"/>
    </source>
</evidence>
<feature type="transmembrane region" description="Helical" evidence="4">
    <location>
        <begin position="355"/>
        <end position="374"/>
    </location>
</feature>
<dbReference type="InterPro" id="IPR019734">
    <property type="entry name" value="TPR_rpt"/>
</dbReference>
<dbReference type="PANTHER" id="PTHR44227">
    <property type="match status" value="1"/>
</dbReference>
<organism evidence="5 6">
    <name type="scientific">Blastopirellula marina DSM 3645</name>
    <dbReference type="NCBI Taxonomy" id="314230"/>
    <lineage>
        <taxon>Bacteria</taxon>
        <taxon>Pseudomonadati</taxon>
        <taxon>Planctomycetota</taxon>
        <taxon>Planctomycetia</taxon>
        <taxon>Pirellulales</taxon>
        <taxon>Pirellulaceae</taxon>
        <taxon>Blastopirellula</taxon>
    </lineage>
</organism>
<reference evidence="5 6" key="1">
    <citation type="submission" date="2006-02" db="EMBL/GenBank/DDBJ databases">
        <authorList>
            <person name="Amann R."/>
            <person name="Ferriera S."/>
            <person name="Johnson J."/>
            <person name="Kravitz S."/>
            <person name="Halpern A."/>
            <person name="Remington K."/>
            <person name="Beeson K."/>
            <person name="Tran B."/>
            <person name="Rogers Y.-H."/>
            <person name="Friedman R."/>
            <person name="Venter J.C."/>
        </authorList>
    </citation>
    <scope>NUCLEOTIDE SEQUENCE [LARGE SCALE GENOMIC DNA]</scope>
    <source>
        <strain evidence="5 6">DSM 3645</strain>
    </source>
</reference>
<dbReference type="Proteomes" id="UP000004358">
    <property type="component" value="Unassembled WGS sequence"/>
</dbReference>
<feature type="transmembrane region" description="Helical" evidence="4">
    <location>
        <begin position="151"/>
        <end position="170"/>
    </location>
</feature>
<evidence type="ECO:0000313" key="5">
    <source>
        <dbReference type="EMBL" id="EAQ81791.1"/>
    </source>
</evidence>
<dbReference type="HOGENOM" id="CLU_011615_5_1_0"/>
<dbReference type="InterPro" id="IPR011990">
    <property type="entry name" value="TPR-like_helical_dom_sf"/>
</dbReference>
<keyword evidence="4" id="KW-0812">Transmembrane</keyword>
<dbReference type="EMBL" id="AANZ01000003">
    <property type="protein sequence ID" value="EAQ81791.1"/>
    <property type="molecule type" value="Genomic_DNA"/>
</dbReference>
<feature type="repeat" description="TPR" evidence="3">
    <location>
        <begin position="525"/>
        <end position="558"/>
    </location>
</feature>
<feature type="repeat" description="TPR" evidence="3">
    <location>
        <begin position="422"/>
        <end position="455"/>
    </location>
</feature>
<evidence type="ECO:0000313" key="6">
    <source>
        <dbReference type="Proteomes" id="UP000004358"/>
    </source>
</evidence>
<sequence length="643" mass="72310">MPPSHVHSPPLYRLHRFWIGLILVLGAIFYANSFRGALVFDDDMMIAGARGMANAPLAVWVRPGPRTVGAATFGLNYLAGGVNTFGYHLVNLVIHLSSATLLYWLIWRTFQSPRLAARYAQAAIPLAGVIALVWTLHPLQTQSVTYIVQRYESLMGLFFLLTLACLIRGVDRGKRSWLVASLGFCVLGMGTKEVMAAAPIMALWYDRVFLAESWRELWRKRWGYYAFYLLAFGALICFIAARWSWISKRGSLFHDQMSPLVYAMNQGPVILHYIRLAFWPQGQNIDYGWAASDNLVSLYTADLVMLVLLILVIWSIWKAPALGFLGGWFFVILAPSSSFAPIIDLAFEHRMYLPLLPLAVLAVIGGYELIARLAPPHRTKLAGAMAAVIILSLGVTTALRNEVYDSPMSLWSDVVRKSPDNWRGYTNVGKQYAMQQNQRQAYAFFIKAYQLNPSDHRVLSNYASILETYQPNPALSELCYQRAIADNPDFVDARFNYGMFLFDSHRLGEAKEQLQIAYRKAPHLPELLEKLASIELHEGNHDAAQKYLQQDLALNPRSAKAHQLLGSCLEQRDDQSAVVHYLTAIQLNPRYVEAHNNLADVFVRLGRYDLAQTHLQAALALEPQNKTVQRNLAAVKQALAAPN</sequence>
<accession>A3ZN99</accession>
<feature type="repeat" description="TPR" evidence="3">
    <location>
        <begin position="592"/>
        <end position="625"/>
    </location>
</feature>
<feature type="transmembrane region" description="Helical" evidence="4">
    <location>
        <begin position="177"/>
        <end position="205"/>
    </location>
</feature>
<evidence type="ECO:0000256" key="4">
    <source>
        <dbReference type="SAM" id="Phobius"/>
    </source>
</evidence>
<dbReference type="PROSITE" id="PS50005">
    <property type="entry name" value="TPR"/>
    <property type="match status" value="3"/>
</dbReference>
<dbReference type="SUPFAM" id="SSF48452">
    <property type="entry name" value="TPR-like"/>
    <property type="match status" value="1"/>
</dbReference>
<evidence type="ECO:0000256" key="2">
    <source>
        <dbReference type="ARBA" id="ARBA00022803"/>
    </source>
</evidence>
<dbReference type="Gene3D" id="1.25.40.10">
    <property type="entry name" value="Tetratricopeptide repeat domain"/>
    <property type="match status" value="3"/>
</dbReference>
<name>A3ZN99_9BACT</name>
<dbReference type="OrthoDB" id="232771at2"/>
<dbReference type="STRING" id="314230.DSM3645_16605"/>
<dbReference type="Pfam" id="PF13414">
    <property type="entry name" value="TPR_11"/>
    <property type="match status" value="1"/>
</dbReference>
<feature type="transmembrane region" description="Helical" evidence="4">
    <location>
        <begin position="225"/>
        <end position="245"/>
    </location>
</feature>
<feature type="transmembrane region" description="Helical" evidence="4">
    <location>
        <begin position="85"/>
        <end position="107"/>
    </location>
</feature>
<gene>
    <name evidence="5" type="ORF">DSM3645_16605</name>
</gene>
<protein>
    <submittedName>
        <fullName evidence="5">TPR repeat protein</fullName>
    </submittedName>
</protein>
<dbReference type="PANTHER" id="PTHR44227:SF3">
    <property type="entry name" value="PROTEIN O-MANNOSYL-TRANSFERASE TMTC4"/>
    <property type="match status" value="1"/>
</dbReference>
<dbReference type="GO" id="GO:0030968">
    <property type="term" value="P:endoplasmic reticulum unfolded protein response"/>
    <property type="evidence" value="ECO:0007669"/>
    <property type="project" value="TreeGrafter"/>
</dbReference>
<dbReference type="SMART" id="SM00028">
    <property type="entry name" value="TPR"/>
    <property type="match status" value="5"/>
</dbReference>